<gene>
    <name evidence="1" type="ORF">SAMN04488238_101233</name>
</gene>
<dbReference type="OrthoDB" id="7312911at2"/>
<evidence type="ECO:0000313" key="2">
    <source>
        <dbReference type="Proteomes" id="UP000198539"/>
    </source>
</evidence>
<dbReference type="RefSeq" id="WP_092884554.1">
    <property type="nucleotide sequence ID" value="NZ_CP061498.1"/>
</dbReference>
<accession>A0A1H2RB50</accession>
<proteinExistence type="predicted"/>
<dbReference type="AlphaFoldDB" id="A0A1H2RB50"/>
<protein>
    <recommendedName>
        <fullName evidence="3">Flagellin</fullName>
    </recommendedName>
</protein>
<reference evidence="1 2" key="1">
    <citation type="submission" date="2016-10" db="EMBL/GenBank/DDBJ databases">
        <authorList>
            <person name="de Groot N.N."/>
        </authorList>
    </citation>
    <scope>NUCLEOTIDE SEQUENCE [LARGE SCALE GENOMIC DNA]</scope>
    <source>
        <strain evidence="1 2">CGMCC 1.8894</strain>
    </source>
</reference>
<evidence type="ECO:0000313" key="1">
    <source>
        <dbReference type="EMBL" id="SDW15899.1"/>
    </source>
</evidence>
<dbReference type="EMBL" id="FNOM01000001">
    <property type="protein sequence ID" value="SDW15899.1"/>
    <property type="molecule type" value="Genomic_DNA"/>
</dbReference>
<evidence type="ECO:0008006" key="3">
    <source>
        <dbReference type="Google" id="ProtNLM"/>
    </source>
</evidence>
<keyword evidence="2" id="KW-1185">Reference proteome</keyword>
<dbReference type="STRING" id="564137.SAMN04488238_101233"/>
<name>A0A1H2RB50_9RHOB</name>
<organism evidence="1 2">
    <name type="scientific">Roseicitreum antarcticum</name>
    <dbReference type="NCBI Taxonomy" id="564137"/>
    <lineage>
        <taxon>Bacteria</taxon>
        <taxon>Pseudomonadati</taxon>
        <taxon>Pseudomonadota</taxon>
        <taxon>Alphaproteobacteria</taxon>
        <taxon>Rhodobacterales</taxon>
        <taxon>Paracoccaceae</taxon>
        <taxon>Roseicitreum</taxon>
    </lineage>
</organism>
<dbReference type="Proteomes" id="UP000198539">
    <property type="component" value="Unassembled WGS sequence"/>
</dbReference>
<sequence length="335" mass="35116">MTGITLGDMAKGFHSQRAAGAAKLRISQLSTALSTGKAADTNAALRGSYVRFAELHHQHQLNTAFLKNGTRIATDLSAMQAVLQKVAQPVKQLAVDFLQVGTEADSGKIQRSISEARTMFTQTVADLNGSAGGRTLLAGVDDDQPALTSGAAILARVQTHVSGLTVASDIISAVEDWFMAPGGEYDQHAYLGGAASTERLAINQSSGIFGPEITAATPDIRKVLAQYAKVAVLSDTPLNETGKAAVIRAAGQELFGADYGLINLSASVGQIQESVEANRVHLVSNNAAIDIARNSLTDVDQFETATSLQNAISQLDAIYTLTARSAGLSLVGYMR</sequence>